<proteinExistence type="predicted"/>
<accession>A0A7N0TVT2</accession>
<name>A0A7N0TVT2_KALFE</name>
<dbReference type="AlphaFoldDB" id="A0A7N0TVT2"/>
<protein>
    <submittedName>
        <fullName evidence="1">Uncharacterized protein</fullName>
    </submittedName>
</protein>
<reference evidence="1" key="1">
    <citation type="submission" date="2021-01" db="UniProtKB">
        <authorList>
            <consortium name="EnsemblPlants"/>
        </authorList>
    </citation>
    <scope>IDENTIFICATION</scope>
</reference>
<dbReference type="EnsemblPlants" id="Kaladp0046s0023.1.v1.1">
    <property type="protein sequence ID" value="Kaladp0046s0023.1.v1.1.CDS.1"/>
    <property type="gene ID" value="Kaladp0046s0023.v1.1"/>
</dbReference>
<sequence>METQFTGMRKLNGRLIFITKKTAYLNGQQCLFASNRLAFCSLPPLNPVSFHSPRISIHSFSIQLGNETEF</sequence>
<keyword evidence="2" id="KW-1185">Reference proteome</keyword>
<evidence type="ECO:0000313" key="2">
    <source>
        <dbReference type="Proteomes" id="UP000594263"/>
    </source>
</evidence>
<dbReference type="Proteomes" id="UP000594263">
    <property type="component" value="Unplaced"/>
</dbReference>
<organism evidence="1 2">
    <name type="scientific">Kalanchoe fedtschenkoi</name>
    <name type="common">Lavender scallops</name>
    <name type="synonym">South American air plant</name>
    <dbReference type="NCBI Taxonomy" id="63787"/>
    <lineage>
        <taxon>Eukaryota</taxon>
        <taxon>Viridiplantae</taxon>
        <taxon>Streptophyta</taxon>
        <taxon>Embryophyta</taxon>
        <taxon>Tracheophyta</taxon>
        <taxon>Spermatophyta</taxon>
        <taxon>Magnoliopsida</taxon>
        <taxon>eudicotyledons</taxon>
        <taxon>Gunneridae</taxon>
        <taxon>Pentapetalae</taxon>
        <taxon>Saxifragales</taxon>
        <taxon>Crassulaceae</taxon>
        <taxon>Kalanchoe</taxon>
    </lineage>
</organism>
<evidence type="ECO:0000313" key="1">
    <source>
        <dbReference type="EnsemblPlants" id="Kaladp0046s0023.1.v1.1.CDS.1"/>
    </source>
</evidence>
<dbReference type="Gramene" id="Kaladp0046s0023.1.v1.1">
    <property type="protein sequence ID" value="Kaladp0046s0023.1.v1.1.CDS.1"/>
    <property type="gene ID" value="Kaladp0046s0023.v1.1"/>
</dbReference>